<evidence type="ECO:0000313" key="2">
    <source>
        <dbReference type="Proteomes" id="UP001163603"/>
    </source>
</evidence>
<keyword evidence="2" id="KW-1185">Reference proteome</keyword>
<dbReference type="EMBL" id="CM047745">
    <property type="protein sequence ID" value="KAJ0024699.1"/>
    <property type="molecule type" value="Genomic_DNA"/>
</dbReference>
<comment type="caution">
    <text evidence="1">The sequence shown here is derived from an EMBL/GenBank/DDBJ whole genome shotgun (WGS) entry which is preliminary data.</text>
</comment>
<accession>A0ACC0XUX6</accession>
<reference evidence="2" key="1">
    <citation type="journal article" date="2023" name="G3 (Bethesda)">
        <title>Genome assembly and association tests identify interacting loci associated with vigor, precocity, and sex in interspecific pistachio rootstocks.</title>
        <authorList>
            <person name="Palmer W."/>
            <person name="Jacygrad E."/>
            <person name="Sagayaradj S."/>
            <person name="Cavanaugh K."/>
            <person name="Han R."/>
            <person name="Bertier L."/>
            <person name="Beede B."/>
            <person name="Kafkas S."/>
            <person name="Golino D."/>
            <person name="Preece J."/>
            <person name="Michelmore R."/>
        </authorList>
    </citation>
    <scope>NUCLEOTIDE SEQUENCE [LARGE SCALE GENOMIC DNA]</scope>
</reference>
<name>A0ACC0XUX6_9ROSI</name>
<evidence type="ECO:0000313" key="1">
    <source>
        <dbReference type="EMBL" id="KAJ0024699.1"/>
    </source>
</evidence>
<proteinExistence type="predicted"/>
<sequence length="317" mass="36287">MFYLHFRLRLNHGNFHIKIPEIDANTSHPPIPKDLIERKALQIWESKGRPQSSPQQQQVIFIPRYKIHISYIVSDSREQFRYEVPPSSCRRLDVGKWLQKHSDGHAKSSTIPSSTFADLVEKSVGGDNVISQENYLCGNYEIVVLSKIVHSDYHILVTVNMKGVTVLHWGLSKLSREEWLAPPSDILPEKSKMVAGACQTYFTDVYTGKGSFQFVIWSGGSWIKNKGANFFAVLHPMDPNGKVDGKGKGIVKWLLDEISKREKEAERSLMHRYNIATELTEHCKGEGELGLIGILVWLRFMACRHLTWNKNYNVKPR</sequence>
<protein>
    <submittedName>
        <fullName evidence="1">Uncharacterized protein</fullName>
    </submittedName>
</protein>
<dbReference type="Proteomes" id="UP001163603">
    <property type="component" value="Chromosome 10"/>
</dbReference>
<gene>
    <name evidence="1" type="ORF">Pint_08517</name>
</gene>
<organism evidence="1 2">
    <name type="scientific">Pistacia integerrima</name>
    <dbReference type="NCBI Taxonomy" id="434235"/>
    <lineage>
        <taxon>Eukaryota</taxon>
        <taxon>Viridiplantae</taxon>
        <taxon>Streptophyta</taxon>
        <taxon>Embryophyta</taxon>
        <taxon>Tracheophyta</taxon>
        <taxon>Spermatophyta</taxon>
        <taxon>Magnoliopsida</taxon>
        <taxon>eudicotyledons</taxon>
        <taxon>Gunneridae</taxon>
        <taxon>Pentapetalae</taxon>
        <taxon>rosids</taxon>
        <taxon>malvids</taxon>
        <taxon>Sapindales</taxon>
        <taxon>Anacardiaceae</taxon>
        <taxon>Pistacia</taxon>
    </lineage>
</organism>